<dbReference type="EMBL" id="QLNQ01000016">
    <property type="protein sequence ID" value="RCK66274.1"/>
    <property type="molecule type" value="Genomic_DNA"/>
</dbReference>
<evidence type="ECO:0000259" key="1">
    <source>
        <dbReference type="Pfam" id="PF03372"/>
    </source>
</evidence>
<reference evidence="2 3" key="1">
    <citation type="submission" date="2018-06" db="EMBL/GenBank/DDBJ databases">
        <title>Whole genome sequencing of Candida tropicalis (genome annotated by CSBL at Korea University).</title>
        <authorList>
            <person name="Ahn J."/>
        </authorList>
    </citation>
    <scope>NUCLEOTIDE SEQUENCE [LARGE SCALE GENOMIC DNA]</scope>
    <source>
        <strain evidence="2 3">ATCC 20962</strain>
    </source>
</reference>
<dbReference type="Pfam" id="PF03372">
    <property type="entry name" value="Exo_endo_phos"/>
    <property type="match status" value="1"/>
</dbReference>
<name>A0A367YK95_9ASCO</name>
<feature type="domain" description="Endonuclease/exonuclease/phosphatase" evidence="1">
    <location>
        <begin position="102"/>
        <end position="379"/>
    </location>
</feature>
<gene>
    <name evidence="2" type="primary">CCR4_0</name>
    <name evidence="2" type="ORF">Cantr_02073</name>
</gene>
<dbReference type="SUPFAM" id="SSF56219">
    <property type="entry name" value="DNase I-like"/>
    <property type="match status" value="1"/>
</dbReference>
<dbReference type="InterPro" id="IPR005135">
    <property type="entry name" value="Endo/exonuclease/phosphatase"/>
</dbReference>
<dbReference type="STRING" id="5486.A0A367YK95"/>
<dbReference type="PANTHER" id="PTHR12121">
    <property type="entry name" value="CARBON CATABOLITE REPRESSOR PROTEIN 4"/>
    <property type="match status" value="1"/>
</dbReference>
<keyword evidence="3" id="KW-1185">Reference proteome</keyword>
<accession>A0A367YK95</accession>
<dbReference type="AlphaFoldDB" id="A0A367YK95"/>
<proteinExistence type="predicted"/>
<dbReference type="OrthoDB" id="428734at2759"/>
<dbReference type="Gene3D" id="3.60.10.10">
    <property type="entry name" value="Endonuclease/exonuclease/phosphatase"/>
    <property type="match status" value="1"/>
</dbReference>
<dbReference type="GO" id="GO:0000175">
    <property type="term" value="F:3'-5'-RNA exonuclease activity"/>
    <property type="evidence" value="ECO:0007669"/>
    <property type="project" value="TreeGrafter"/>
</dbReference>
<dbReference type="InterPro" id="IPR036691">
    <property type="entry name" value="Endo/exonu/phosph_ase_sf"/>
</dbReference>
<dbReference type="PANTHER" id="PTHR12121:SF100">
    <property type="entry name" value="POLY(A)-SPECIFIC RIBONUCLEASE"/>
    <property type="match status" value="1"/>
</dbReference>
<sequence>MQTIRPFTSSSMLYSDNLEPKVSPGSDHHHNHHNQGTVYSPLLQYNFATYDATRYRKWVSISPKKTDLSIMSFNLLSRHYTWHLRSVDKKYLDWATYRFPLINQTIRQLRSDIMCLQEVEYLVYKLYWSHNFPNANYTSHYAKKTLPDSWGMSLDFIDGVAVFVNTQKFDVLDKKEIHFANHISTHKDEFELTEDLQKRMLPRNTVALIVKLYDKVAHKTVYVANTHLYWSPEYNDVKTLQMKLLLNELNKWITEDDAYVLLAGDLNSTLHSSVIRILSSTGVNVSDCWAFRNYDYGSDNCFVSGNGDIKNPFDFQNVYAPLIDSNTLKFTSHTTGYTGVLDHIFASKTKFEVTKLLGGVDKNYAAPNGFPDAQFPSDHIPIAAEISYI</sequence>
<comment type="caution">
    <text evidence="2">The sequence shown here is derived from an EMBL/GenBank/DDBJ whole genome shotgun (WGS) entry which is preliminary data.</text>
</comment>
<dbReference type="Proteomes" id="UP000253472">
    <property type="component" value="Unassembled WGS sequence"/>
</dbReference>
<protein>
    <submittedName>
        <fullName evidence="2">Glucose-repressible alcohol dehydrogenase transcriptional effector</fullName>
    </submittedName>
</protein>
<evidence type="ECO:0000313" key="2">
    <source>
        <dbReference type="EMBL" id="RCK66274.1"/>
    </source>
</evidence>
<evidence type="ECO:0000313" key="3">
    <source>
        <dbReference type="Proteomes" id="UP000253472"/>
    </source>
</evidence>
<organism evidence="2 3">
    <name type="scientific">Candida viswanathii</name>
    <dbReference type="NCBI Taxonomy" id="5486"/>
    <lineage>
        <taxon>Eukaryota</taxon>
        <taxon>Fungi</taxon>
        <taxon>Dikarya</taxon>
        <taxon>Ascomycota</taxon>
        <taxon>Saccharomycotina</taxon>
        <taxon>Pichiomycetes</taxon>
        <taxon>Debaryomycetaceae</taxon>
        <taxon>Candida/Lodderomyces clade</taxon>
        <taxon>Candida</taxon>
    </lineage>
</organism>
<dbReference type="InterPro" id="IPR050410">
    <property type="entry name" value="CCR4/nocturin_mRNA_transcr"/>
</dbReference>